<dbReference type="InterPro" id="IPR036689">
    <property type="entry name" value="ESAT-6-like_sf"/>
</dbReference>
<feature type="compositionally biased region" description="Basic and acidic residues" evidence="2">
    <location>
        <begin position="391"/>
        <end position="403"/>
    </location>
</feature>
<proteinExistence type="predicted"/>
<feature type="compositionally biased region" description="Basic and acidic residues" evidence="2">
    <location>
        <begin position="677"/>
        <end position="686"/>
    </location>
</feature>
<evidence type="ECO:0000313" key="4">
    <source>
        <dbReference type="EMBL" id="MFC3516851.1"/>
    </source>
</evidence>
<feature type="region of interest" description="Disordered" evidence="2">
    <location>
        <begin position="674"/>
        <end position="694"/>
    </location>
</feature>
<sequence>MSAVVPITDSNSTTGAGVADSWHSVVSSIQEIQNLHGGDAAAVGVEIGVSIVGAIADTAAFVMDPFGKLIAAGLGWLIEHISFLKEGLDKLAGKPEAINKMAEELHKTAENLRNAAKDLDTTLQKTVANWQGDGAEAFKKNIGDRRGQIDSAGHAVDAAGYVVKTTMALVSVVRSLIRDLITTFLGDVIATMLIALAMAAFTFGASIVVGVGNVIRSGISLALTMASKIARVVGLGGRTASRLAQLAEKVKPSRGGGGGTHGGGNNHEMTDLNPGGSGGHGGGGGGGQGGHGGNNTPHEDTPGGNNHHEDTPGGNNNPHEDTPGGNNHHEDTPGGNNNPHEDTPGGNNHHEDTPGGNNTPHEDTPGGNNHHEDTPGGNNHHEDAPGGNNNPHEERPNNQPHEDDPFDTWLAADQHFNPPPNRPHDTPGGNNHHEDTPGGGGNHDNTPGGSGHDNTPGGNNHHEDTPGGGNHDNTPGNNTGHDNTPGGNNHHEDNPGGNNTPHEDTPGGNNHHEDNPGGNNHHEDQPGNNTNHEDNAGGSNHDNNTGGNHHEDNAGGNNHQEGNQGGGGSGGSSGPQSAFKPYEFSWMKKHEGWMQTAFDLPEIKKFTGGKNVWKDVMKWPEDQWKKNPRLFSFMKTLADGKSSKNFAGWVGKDAVNFDKSITDIQMQAQEAWNISDEEWRKEHPDPAADGGGGE</sequence>
<dbReference type="SUPFAM" id="SSF140453">
    <property type="entry name" value="EsxAB dimer-like"/>
    <property type="match status" value="1"/>
</dbReference>
<feature type="compositionally biased region" description="Gly residues" evidence="2">
    <location>
        <begin position="563"/>
        <end position="573"/>
    </location>
</feature>
<evidence type="ECO:0000256" key="3">
    <source>
        <dbReference type="SAM" id="Phobius"/>
    </source>
</evidence>
<feature type="compositionally biased region" description="Gly residues" evidence="2">
    <location>
        <begin position="254"/>
        <end position="265"/>
    </location>
</feature>
<feature type="compositionally biased region" description="Basic and acidic residues" evidence="2">
    <location>
        <begin position="501"/>
        <end position="535"/>
    </location>
</feature>
<dbReference type="RefSeq" id="WP_377870274.1">
    <property type="nucleotide sequence ID" value="NZ_JBHMAY010000021.1"/>
</dbReference>
<organism evidence="4 5">
    <name type="scientific">Amycolatopsis halotolerans</name>
    <dbReference type="NCBI Taxonomy" id="330083"/>
    <lineage>
        <taxon>Bacteria</taxon>
        <taxon>Bacillati</taxon>
        <taxon>Actinomycetota</taxon>
        <taxon>Actinomycetes</taxon>
        <taxon>Pseudonocardiales</taxon>
        <taxon>Pseudonocardiaceae</taxon>
        <taxon>Amycolatopsis</taxon>
    </lineage>
</organism>
<protein>
    <submittedName>
        <fullName evidence="4">Uncharacterized protein</fullName>
    </submittedName>
</protein>
<keyword evidence="3" id="KW-1133">Transmembrane helix</keyword>
<feature type="compositionally biased region" description="Basic and acidic residues" evidence="2">
    <location>
        <begin position="297"/>
        <end position="311"/>
    </location>
</feature>
<feature type="coiled-coil region" evidence="1">
    <location>
        <begin position="98"/>
        <end position="129"/>
    </location>
</feature>
<keyword evidence="3" id="KW-0472">Membrane</keyword>
<feature type="region of interest" description="Disordered" evidence="2">
    <location>
        <begin position="247"/>
        <end position="579"/>
    </location>
</feature>
<comment type="caution">
    <text evidence="4">The sequence shown here is derived from an EMBL/GenBank/DDBJ whole genome shotgun (WGS) entry which is preliminary data.</text>
</comment>
<feature type="compositionally biased region" description="Polar residues" evidence="2">
    <location>
        <begin position="471"/>
        <end position="487"/>
    </location>
</feature>
<keyword evidence="3" id="KW-0812">Transmembrane</keyword>
<feature type="compositionally biased region" description="Basic and acidic residues" evidence="2">
    <location>
        <begin position="360"/>
        <end position="384"/>
    </location>
</feature>
<name>A0ABV7QUU7_9PSEU</name>
<dbReference type="Proteomes" id="UP001595764">
    <property type="component" value="Unassembled WGS sequence"/>
</dbReference>
<feature type="compositionally biased region" description="Basic and acidic residues" evidence="2">
    <location>
        <begin position="339"/>
        <end position="353"/>
    </location>
</feature>
<accession>A0ABV7QUU7</accession>
<feature type="transmembrane region" description="Helical" evidence="3">
    <location>
        <begin position="184"/>
        <end position="211"/>
    </location>
</feature>
<gene>
    <name evidence="4" type="ORF">ACFORO_42260</name>
</gene>
<evidence type="ECO:0000313" key="5">
    <source>
        <dbReference type="Proteomes" id="UP001595764"/>
    </source>
</evidence>
<feature type="compositionally biased region" description="Basic and acidic residues" evidence="2">
    <location>
        <begin position="318"/>
        <end position="332"/>
    </location>
</feature>
<dbReference type="Gene3D" id="1.10.287.1060">
    <property type="entry name" value="ESAT-6-like"/>
    <property type="match status" value="1"/>
</dbReference>
<reference evidence="5" key="1">
    <citation type="journal article" date="2019" name="Int. J. Syst. Evol. Microbiol.">
        <title>The Global Catalogue of Microorganisms (GCM) 10K type strain sequencing project: providing services to taxonomists for standard genome sequencing and annotation.</title>
        <authorList>
            <consortium name="The Broad Institute Genomics Platform"/>
            <consortium name="The Broad Institute Genome Sequencing Center for Infectious Disease"/>
            <person name="Wu L."/>
            <person name="Ma J."/>
        </authorList>
    </citation>
    <scope>NUCLEOTIDE SEQUENCE [LARGE SCALE GENOMIC DNA]</scope>
    <source>
        <strain evidence="5">CGMCC 4.7682</strain>
    </source>
</reference>
<evidence type="ECO:0000256" key="2">
    <source>
        <dbReference type="SAM" id="MobiDB-lite"/>
    </source>
</evidence>
<keyword evidence="5" id="KW-1185">Reference proteome</keyword>
<dbReference type="EMBL" id="JBHRWI010000070">
    <property type="protein sequence ID" value="MFC3516851.1"/>
    <property type="molecule type" value="Genomic_DNA"/>
</dbReference>
<evidence type="ECO:0000256" key="1">
    <source>
        <dbReference type="SAM" id="Coils"/>
    </source>
</evidence>
<feature type="compositionally biased region" description="Polar residues" evidence="2">
    <location>
        <begin position="537"/>
        <end position="547"/>
    </location>
</feature>
<feature type="compositionally biased region" description="Gly residues" evidence="2">
    <location>
        <begin position="275"/>
        <end position="293"/>
    </location>
</feature>
<keyword evidence="1" id="KW-0175">Coiled coil</keyword>